<feature type="region of interest" description="Disordered" evidence="6">
    <location>
        <begin position="326"/>
        <end position="492"/>
    </location>
</feature>
<keyword evidence="2" id="KW-1003">Cell membrane</keyword>
<evidence type="ECO:0000256" key="1">
    <source>
        <dbReference type="ARBA" id="ARBA00004651"/>
    </source>
</evidence>
<feature type="compositionally biased region" description="Basic and acidic residues" evidence="6">
    <location>
        <begin position="453"/>
        <end position="478"/>
    </location>
</feature>
<feature type="compositionally biased region" description="Basic and acidic residues" evidence="6">
    <location>
        <begin position="326"/>
        <end position="371"/>
    </location>
</feature>
<keyword evidence="3 7" id="KW-0812">Transmembrane</keyword>
<organism evidence="8 9">
    <name type="scientific">Actinoplanes sandaracinus</name>
    <dbReference type="NCBI Taxonomy" id="3045177"/>
    <lineage>
        <taxon>Bacteria</taxon>
        <taxon>Bacillati</taxon>
        <taxon>Actinomycetota</taxon>
        <taxon>Actinomycetes</taxon>
        <taxon>Micromonosporales</taxon>
        <taxon>Micromonosporaceae</taxon>
        <taxon>Actinoplanes</taxon>
    </lineage>
</organism>
<evidence type="ECO:0000256" key="4">
    <source>
        <dbReference type="ARBA" id="ARBA00022989"/>
    </source>
</evidence>
<feature type="transmembrane region" description="Helical" evidence="7">
    <location>
        <begin position="94"/>
        <end position="114"/>
    </location>
</feature>
<reference evidence="8 9" key="1">
    <citation type="submission" date="2023-05" db="EMBL/GenBank/DDBJ databases">
        <title>Actinoplanes sp. NEAU-A12 genome sequencing.</title>
        <authorList>
            <person name="Wang Z.-S."/>
        </authorList>
    </citation>
    <scope>NUCLEOTIDE SEQUENCE [LARGE SCALE GENOMIC DNA]</scope>
    <source>
        <strain evidence="8 9">NEAU-A12</strain>
    </source>
</reference>
<dbReference type="InterPro" id="IPR017039">
    <property type="entry name" value="Virul_fac_BrkB"/>
</dbReference>
<proteinExistence type="predicted"/>
<comment type="caution">
    <text evidence="8">The sequence shown here is derived from an EMBL/GenBank/DDBJ whole genome shotgun (WGS) entry which is preliminary data.</text>
</comment>
<gene>
    <name evidence="8" type="ORF">QLQ12_42365</name>
</gene>
<protein>
    <submittedName>
        <fullName evidence="8">YhjD/YihY/BrkB family envelope integrity protein</fullName>
    </submittedName>
</protein>
<evidence type="ECO:0000313" key="9">
    <source>
        <dbReference type="Proteomes" id="UP001241758"/>
    </source>
</evidence>
<feature type="transmembrane region" description="Helical" evidence="7">
    <location>
        <begin position="291"/>
        <end position="309"/>
    </location>
</feature>
<evidence type="ECO:0000256" key="7">
    <source>
        <dbReference type="SAM" id="Phobius"/>
    </source>
</evidence>
<comment type="subcellular location">
    <subcellularLocation>
        <location evidence="1">Cell membrane</location>
        <topology evidence="1">Multi-pass membrane protein</topology>
    </subcellularLocation>
</comment>
<accession>A0ABT6WZS6</accession>
<evidence type="ECO:0000256" key="3">
    <source>
        <dbReference type="ARBA" id="ARBA00022692"/>
    </source>
</evidence>
<keyword evidence="5 7" id="KW-0472">Membrane</keyword>
<evidence type="ECO:0000313" key="8">
    <source>
        <dbReference type="EMBL" id="MDI6105248.1"/>
    </source>
</evidence>
<feature type="transmembrane region" description="Helical" evidence="7">
    <location>
        <begin position="252"/>
        <end position="271"/>
    </location>
</feature>
<sequence length="492" mass="51777">MADLLGEGVAAIVSVPAAGRAHPRRMMPPVVPAADHGGVTEPDRDLAAGRMLAAVPLRFRARAAAVLRNRAGGVLLHILGELGRVQIFDRSMTLAAQAFTSVFPLLIMLGALLGGRAGEHLDDLVRLPDASARLMGEALSGSRSNAFGLAGCLIVILSATGLARALVRAYRMVWRVPGRRAGAASTGWQIGTVLLLAGFLIAARLLSGLTGTMPAPRIGAVVLAGLADIALAVLLPRILLGPVVPWRRLLPAGATFALIMVGVRAAGTIYLPRALQSSTDRYGTIGLAFTYIGWLYVLSFCLLLSAVLGRAITRPWSLPDAAQVEGEHHLGEAHDQAADAGHQHQGAERQRGCDDEDGSGRDGDHDHDHEYGTLGAVGGNGRRHQGQPAEDPGGREDDCQHGQAGDQVPHAEQPGDQRQEADDAGQQVPADAATGGQERHDDPDQAGEQQPDAGERGHDPQREVRPDQHGEPERHRAQAGEQNGPPGEGQRA</sequence>
<feature type="transmembrane region" description="Helical" evidence="7">
    <location>
        <begin position="218"/>
        <end position="240"/>
    </location>
</feature>
<feature type="transmembrane region" description="Helical" evidence="7">
    <location>
        <begin position="146"/>
        <end position="167"/>
    </location>
</feature>
<evidence type="ECO:0000256" key="5">
    <source>
        <dbReference type="ARBA" id="ARBA00023136"/>
    </source>
</evidence>
<evidence type="ECO:0000256" key="2">
    <source>
        <dbReference type="ARBA" id="ARBA00022475"/>
    </source>
</evidence>
<name>A0ABT6WZS6_9ACTN</name>
<dbReference type="Proteomes" id="UP001241758">
    <property type="component" value="Unassembled WGS sequence"/>
</dbReference>
<dbReference type="Pfam" id="PF03631">
    <property type="entry name" value="Virul_fac_BrkB"/>
    <property type="match status" value="1"/>
</dbReference>
<evidence type="ECO:0000256" key="6">
    <source>
        <dbReference type="SAM" id="MobiDB-lite"/>
    </source>
</evidence>
<feature type="transmembrane region" description="Helical" evidence="7">
    <location>
        <begin position="188"/>
        <end position="206"/>
    </location>
</feature>
<keyword evidence="4 7" id="KW-1133">Transmembrane helix</keyword>
<dbReference type="EMBL" id="JASCTH010000042">
    <property type="protein sequence ID" value="MDI6105248.1"/>
    <property type="molecule type" value="Genomic_DNA"/>
</dbReference>
<keyword evidence="9" id="KW-1185">Reference proteome</keyword>